<evidence type="ECO:0000256" key="7">
    <source>
        <dbReference type="SAM" id="Phobius"/>
    </source>
</evidence>
<reference evidence="8" key="1">
    <citation type="submission" date="2019-12" db="EMBL/GenBank/DDBJ databases">
        <title>Novel species isolated from a subtropical stream in China.</title>
        <authorList>
            <person name="Lu H."/>
        </authorList>
    </citation>
    <scope>NUCLEOTIDE SEQUENCE [LARGE SCALE GENOMIC DNA]</scope>
    <source>
        <strain evidence="8">FT81W</strain>
    </source>
</reference>
<dbReference type="GO" id="GO:0005886">
    <property type="term" value="C:plasma membrane"/>
    <property type="evidence" value="ECO:0007669"/>
    <property type="project" value="UniProtKB-SubCell"/>
</dbReference>
<dbReference type="AlphaFoldDB" id="A0A845GXZ1"/>
<evidence type="ECO:0000256" key="1">
    <source>
        <dbReference type="ARBA" id="ARBA00004651"/>
    </source>
</evidence>
<keyword evidence="6 7" id="KW-0472">Membrane</keyword>
<feature type="transmembrane region" description="Helical" evidence="7">
    <location>
        <begin position="118"/>
        <end position="135"/>
    </location>
</feature>
<dbReference type="InterPro" id="IPR050833">
    <property type="entry name" value="Poly_Biosynth_Transport"/>
</dbReference>
<organism evidence="8 9">
    <name type="scientific">Duganella vulcania</name>
    <dbReference type="NCBI Taxonomy" id="2692166"/>
    <lineage>
        <taxon>Bacteria</taxon>
        <taxon>Pseudomonadati</taxon>
        <taxon>Pseudomonadota</taxon>
        <taxon>Betaproteobacteria</taxon>
        <taxon>Burkholderiales</taxon>
        <taxon>Oxalobacteraceae</taxon>
        <taxon>Telluria group</taxon>
        <taxon>Duganella</taxon>
    </lineage>
</organism>
<dbReference type="PANTHER" id="PTHR30250:SF10">
    <property type="entry name" value="LIPOPOLYSACCHARIDE BIOSYNTHESIS PROTEIN WZXC"/>
    <property type="match status" value="1"/>
</dbReference>
<name>A0A845GXZ1_9BURK</name>
<feature type="transmembrane region" description="Helical" evidence="7">
    <location>
        <begin position="384"/>
        <end position="405"/>
    </location>
</feature>
<accession>A0A845GXZ1</accession>
<evidence type="ECO:0000256" key="4">
    <source>
        <dbReference type="ARBA" id="ARBA00022692"/>
    </source>
</evidence>
<feature type="transmembrane region" description="Helical" evidence="7">
    <location>
        <begin position="323"/>
        <end position="346"/>
    </location>
</feature>
<dbReference type="Proteomes" id="UP000447355">
    <property type="component" value="Unassembled WGS sequence"/>
</dbReference>
<comment type="subcellular location">
    <subcellularLocation>
        <location evidence="1">Cell membrane</location>
        <topology evidence="1">Multi-pass membrane protein</topology>
    </subcellularLocation>
</comment>
<feature type="transmembrane region" description="Helical" evidence="7">
    <location>
        <begin position="48"/>
        <end position="71"/>
    </location>
</feature>
<keyword evidence="3" id="KW-1003">Cell membrane</keyword>
<dbReference type="CDD" id="cd13127">
    <property type="entry name" value="MATE_tuaB_like"/>
    <property type="match status" value="1"/>
</dbReference>
<dbReference type="EMBL" id="WWCX01000096">
    <property type="protein sequence ID" value="MYM98016.1"/>
    <property type="molecule type" value="Genomic_DNA"/>
</dbReference>
<gene>
    <name evidence="8" type="ORF">GTP90_29635</name>
</gene>
<evidence type="ECO:0000256" key="2">
    <source>
        <dbReference type="ARBA" id="ARBA00007430"/>
    </source>
</evidence>
<dbReference type="PANTHER" id="PTHR30250">
    <property type="entry name" value="PST FAMILY PREDICTED COLANIC ACID TRANSPORTER"/>
    <property type="match status" value="1"/>
</dbReference>
<feature type="transmembrane region" description="Helical" evidence="7">
    <location>
        <begin position="12"/>
        <end position="36"/>
    </location>
</feature>
<proteinExistence type="inferred from homology"/>
<evidence type="ECO:0000256" key="3">
    <source>
        <dbReference type="ARBA" id="ARBA00022475"/>
    </source>
</evidence>
<dbReference type="Pfam" id="PF13440">
    <property type="entry name" value="Polysacc_synt_3"/>
    <property type="match status" value="1"/>
</dbReference>
<comment type="similarity">
    <text evidence="2">Belongs to the polysaccharide synthase family.</text>
</comment>
<keyword evidence="4 7" id="KW-0812">Transmembrane</keyword>
<comment type="caution">
    <text evidence="8">The sequence shown here is derived from an EMBL/GenBank/DDBJ whole genome shotgun (WGS) entry which is preliminary data.</text>
</comment>
<keyword evidence="5 7" id="KW-1133">Transmembrane helix</keyword>
<evidence type="ECO:0000313" key="9">
    <source>
        <dbReference type="Proteomes" id="UP000447355"/>
    </source>
</evidence>
<feature type="transmembrane region" description="Helical" evidence="7">
    <location>
        <begin position="83"/>
        <end position="106"/>
    </location>
</feature>
<feature type="non-terminal residue" evidence="8">
    <location>
        <position position="409"/>
    </location>
</feature>
<evidence type="ECO:0000313" key="8">
    <source>
        <dbReference type="EMBL" id="MYM98016.1"/>
    </source>
</evidence>
<dbReference type="RefSeq" id="WP_161086877.1">
    <property type="nucleotide sequence ID" value="NZ_WWCX01000096.1"/>
</dbReference>
<evidence type="ECO:0000256" key="6">
    <source>
        <dbReference type="ARBA" id="ARBA00023136"/>
    </source>
</evidence>
<protein>
    <submittedName>
        <fullName evidence="8">Oligosaccharide flippase family protein</fullName>
    </submittedName>
</protein>
<feature type="transmembrane region" description="Helical" evidence="7">
    <location>
        <begin position="288"/>
        <end position="311"/>
    </location>
</feature>
<sequence>MNAGSELKRKSVAAVKWAAVGTVARFALQLCTQVILARMLGPEVYGLFAMGLVVMTFSNFLADFGFSWGLIQNQHIDDRDVRFAFTWQLLTGSVASVLLFALAPAVAGYFREPAVAPIVRWLSLTCVLNAVTAPASSLLRRQMDFRALNIIQVASYLIGYIVVGIPCAYLGAGVWALVAAWLAQSASALLLSWLRHPHSVRPLFWYAGAREFTQVGATVFVTNLCNWFLNNLDRIFLGRYLTAHAVGVYNVAYNLANTPNALFLSALQPAFLATGARLQDDVARLRDAYVSVLAVIWIVIAPMFVALAVLAPDLIATVYGGRWLASGPIFAILALAMPAYITWGLSTPILWNSGGKHLESALQLPLLLALAYALVTLAPRGPVVVASVASGALLARALLIGAVACRRVG</sequence>
<evidence type="ECO:0000256" key="5">
    <source>
        <dbReference type="ARBA" id="ARBA00022989"/>
    </source>
</evidence>